<dbReference type="PANTHER" id="PTHR42862:SF1">
    <property type="entry name" value="DELTA-1-PYRROLINE-5-CARBOXYLATE DEHYDROGENASE 2, ISOFORM A-RELATED"/>
    <property type="match status" value="1"/>
</dbReference>
<dbReference type="InterPro" id="IPR016163">
    <property type="entry name" value="Ald_DH_C"/>
</dbReference>
<evidence type="ECO:0000313" key="7">
    <source>
        <dbReference type="EMBL" id="SHO46244.1"/>
    </source>
</evidence>
<dbReference type="Pfam" id="PF00171">
    <property type="entry name" value="Aldedh"/>
    <property type="match status" value="1"/>
</dbReference>
<comment type="pathway">
    <text evidence="1">Amino-acid degradation; L-proline degradation into L-glutamate; L-glutamate from L-proline: step 2/2.</text>
</comment>
<dbReference type="Gene3D" id="3.40.309.10">
    <property type="entry name" value="Aldehyde Dehydrogenase, Chain A, domain 2"/>
    <property type="match status" value="1"/>
</dbReference>
<accession>A0A2H1EHJ2</accession>
<organism evidence="7 8">
    <name type="scientific">Nitrosotalea sinensis</name>
    <dbReference type="NCBI Taxonomy" id="1499975"/>
    <lineage>
        <taxon>Archaea</taxon>
        <taxon>Nitrososphaerota</taxon>
        <taxon>Nitrososphaeria</taxon>
        <taxon>Nitrosotaleales</taxon>
        <taxon>Nitrosotaleaceae</taxon>
        <taxon>Nitrosotalea</taxon>
    </lineage>
</organism>
<comment type="catalytic activity">
    <reaction evidence="5">
        <text>L-glutamate 5-semialdehyde + NAD(+) + H2O = L-glutamate + NADH + 2 H(+)</text>
        <dbReference type="Rhea" id="RHEA:30235"/>
        <dbReference type="ChEBI" id="CHEBI:15377"/>
        <dbReference type="ChEBI" id="CHEBI:15378"/>
        <dbReference type="ChEBI" id="CHEBI:29985"/>
        <dbReference type="ChEBI" id="CHEBI:57540"/>
        <dbReference type="ChEBI" id="CHEBI:57945"/>
        <dbReference type="ChEBI" id="CHEBI:58066"/>
        <dbReference type="EC" id="1.2.1.88"/>
    </reaction>
</comment>
<gene>
    <name evidence="7" type="ORF">NSIN_30029</name>
</gene>
<dbReference type="PROSITE" id="PS00070">
    <property type="entry name" value="ALDEHYDE_DEHYDR_CYS"/>
    <property type="match status" value="1"/>
</dbReference>
<sequence length="537" mass="58994">MTLKQVKSQFGILIMTMFENEKTYGRFAENNSIDEFHKKFDDSVTRIQKDFGQNYPMIIGGKEIFSNDIFEVRSPADRNLILGRFPLATKEDTLHAIETARDSFFKWALVPYETRVRIFREVADIFSQNKFDLAAILSFENGKNRLEAMGDLDESIDFMRFYAEQLEINQGFSKQTKSATSNENTKSVLKPYGVWGIISPFNFPSAIAIGMTSGALITGNTVVLKPSSDAPISAFKFVESIYHKLPPAAINFVTGSGSIVGKTILSSDIIEGIAFTGSKQVGMSGYSTVTSHRPRPFISEMGGKNPAIVSASSDIEKATDGVMRAAFGYSGQKCSACSRVYVHKSIAPKFLDMLVAKTRALKVGKPWEKDSYIGPVINADAVQKFQNASNIAKKDGKILCGGDLVPDASCKDGNFVMPTIVAGLPKDHELIREELFLPFLCVEEFDNFDEAISLANKSNYGLTAGVFSQDRTEIEKFFEKIEAGVTYANRAASATTGAMVGAQPFVGWKDSGISGKGAGGAYYLLQFLREQTQTRCE</sequence>
<evidence type="ECO:0000256" key="3">
    <source>
        <dbReference type="ARBA" id="ARBA00023002"/>
    </source>
</evidence>
<evidence type="ECO:0000259" key="6">
    <source>
        <dbReference type="Pfam" id="PF00171"/>
    </source>
</evidence>
<keyword evidence="3" id="KW-0560">Oxidoreductase</keyword>
<protein>
    <recommendedName>
        <fullName evidence="2">L-glutamate gamma-semialdehyde dehydrogenase</fullName>
        <ecNumber evidence="2">1.2.1.88</ecNumber>
    </recommendedName>
</protein>
<dbReference type="InterPro" id="IPR016162">
    <property type="entry name" value="Ald_DH_N"/>
</dbReference>
<keyword evidence="8" id="KW-1185">Reference proteome</keyword>
<dbReference type="GO" id="GO:0010133">
    <property type="term" value="P:L-proline catabolic process to L-glutamate"/>
    <property type="evidence" value="ECO:0007669"/>
    <property type="project" value="TreeGrafter"/>
</dbReference>
<dbReference type="GO" id="GO:0003842">
    <property type="term" value="F:L-glutamate gamma-semialdehyde dehydrogenase activity"/>
    <property type="evidence" value="ECO:0007669"/>
    <property type="project" value="UniProtKB-EC"/>
</dbReference>
<dbReference type="SUPFAM" id="SSF53720">
    <property type="entry name" value="ALDH-like"/>
    <property type="match status" value="1"/>
</dbReference>
<evidence type="ECO:0000256" key="1">
    <source>
        <dbReference type="ARBA" id="ARBA00004786"/>
    </source>
</evidence>
<feature type="domain" description="Aldehyde dehydrogenase" evidence="6">
    <location>
        <begin position="69"/>
        <end position="531"/>
    </location>
</feature>
<dbReference type="FunFam" id="3.40.309.10:FF:000005">
    <property type="entry name" value="1-pyrroline-5-carboxylate dehydrogenase 1"/>
    <property type="match status" value="1"/>
</dbReference>
<evidence type="ECO:0000313" key="8">
    <source>
        <dbReference type="Proteomes" id="UP000232412"/>
    </source>
</evidence>
<evidence type="ECO:0000256" key="2">
    <source>
        <dbReference type="ARBA" id="ARBA00012884"/>
    </source>
</evidence>
<evidence type="ECO:0000256" key="4">
    <source>
        <dbReference type="ARBA" id="ARBA00023027"/>
    </source>
</evidence>
<dbReference type="InterPro" id="IPR050485">
    <property type="entry name" value="Proline_metab_enzyme"/>
</dbReference>
<keyword evidence="4" id="KW-0520">NAD</keyword>
<dbReference type="Gene3D" id="3.40.605.10">
    <property type="entry name" value="Aldehyde Dehydrogenase, Chain A, domain 1"/>
    <property type="match status" value="1"/>
</dbReference>
<dbReference type="EMBL" id="FRFC01000004">
    <property type="protein sequence ID" value="SHO46244.1"/>
    <property type="molecule type" value="Genomic_DNA"/>
</dbReference>
<dbReference type="InterPro" id="IPR016160">
    <property type="entry name" value="Ald_DH_CS_CYS"/>
</dbReference>
<proteinExistence type="predicted"/>
<dbReference type="PANTHER" id="PTHR42862">
    <property type="entry name" value="DELTA-1-PYRROLINE-5-CARBOXYLATE DEHYDROGENASE 1, ISOFORM A-RELATED"/>
    <property type="match status" value="1"/>
</dbReference>
<dbReference type="EC" id="1.2.1.88" evidence="2"/>
<dbReference type="InterPro" id="IPR016161">
    <property type="entry name" value="Ald_DH/histidinol_DH"/>
</dbReference>
<dbReference type="InterPro" id="IPR015590">
    <property type="entry name" value="Aldehyde_DH_dom"/>
</dbReference>
<reference evidence="8" key="1">
    <citation type="submission" date="2016-12" db="EMBL/GenBank/DDBJ databases">
        <authorList>
            <person name="Herbold C."/>
        </authorList>
    </citation>
    <scope>NUCLEOTIDE SEQUENCE [LARGE SCALE GENOMIC DNA]</scope>
</reference>
<dbReference type="AlphaFoldDB" id="A0A2H1EHJ2"/>
<dbReference type="GO" id="GO:0009898">
    <property type="term" value="C:cytoplasmic side of plasma membrane"/>
    <property type="evidence" value="ECO:0007669"/>
    <property type="project" value="TreeGrafter"/>
</dbReference>
<evidence type="ECO:0000256" key="5">
    <source>
        <dbReference type="ARBA" id="ARBA00048142"/>
    </source>
</evidence>
<dbReference type="Proteomes" id="UP000232412">
    <property type="component" value="Unassembled WGS sequence"/>
</dbReference>
<name>A0A2H1EHJ2_9ARCH</name>